<proteinExistence type="predicted"/>
<feature type="domain" description="Glycosyl transferase family 1" evidence="2">
    <location>
        <begin position="209"/>
        <end position="360"/>
    </location>
</feature>
<reference evidence="3 4" key="1">
    <citation type="submission" date="2018-08" db="EMBL/GenBank/DDBJ databases">
        <title>A genome reference for cultivated species of the human gut microbiota.</title>
        <authorList>
            <person name="Zou Y."/>
            <person name="Xue W."/>
            <person name="Luo G."/>
        </authorList>
    </citation>
    <scope>NUCLEOTIDE SEQUENCE [LARGE SCALE GENOMIC DNA]</scope>
    <source>
        <strain evidence="3 4">AF22-3AC</strain>
    </source>
</reference>
<dbReference type="PANTHER" id="PTHR46401">
    <property type="entry name" value="GLYCOSYLTRANSFERASE WBBK-RELATED"/>
    <property type="match status" value="1"/>
</dbReference>
<organism evidence="3 4">
    <name type="scientific">Bacteroides cellulosilyticus</name>
    <dbReference type="NCBI Taxonomy" id="246787"/>
    <lineage>
        <taxon>Bacteria</taxon>
        <taxon>Pseudomonadati</taxon>
        <taxon>Bacteroidota</taxon>
        <taxon>Bacteroidia</taxon>
        <taxon>Bacteroidales</taxon>
        <taxon>Bacteroidaceae</taxon>
        <taxon>Bacteroides</taxon>
    </lineage>
</organism>
<evidence type="ECO:0000256" key="1">
    <source>
        <dbReference type="ARBA" id="ARBA00022679"/>
    </source>
</evidence>
<evidence type="ECO:0000259" key="2">
    <source>
        <dbReference type="Pfam" id="PF00534"/>
    </source>
</evidence>
<protein>
    <submittedName>
        <fullName evidence="3">Glycosyltransferase</fullName>
    </submittedName>
</protein>
<comment type="caution">
    <text evidence="3">The sequence shown here is derived from an EMBL/GenBank/DDBJ whole genome shotgun (WGS) entry which is preliminary data.</text>
</comment>
<keyword evidence="1 3" id="KW-0808">Transferase</keyword>
<gene>
    <name evidence="3" type="ORF">DWX97_11960</name>
</gene>
<dbReference type="SUPFAM" id="SSF53756">
    <property type="entry name" value="UDP-Glycosyltransferase/glycogen phosphorylase"/>
    <property type="match status" value="1"/>
</dbReference>
<dbReference type="PANTHER" id="PTHR46401:SF2">
    <property type="entry name" value="GLYCOSYLTRANSFERASE WBBK-RELATED"/>
    <property type="match status" value="1"/>
</dbReference>
<sequence length="384" mass="43545">MRICLSVGAYPTPEHPFAAFISSLAEEFSRFGHQVFVIAPQSITKILIRRKDKALPYYMEYRTGGSIIRVFRPKVLTFGDKRLLGRITMKMNQWAVCRCFKKIEERFDIVYAHFWTSGYNIMPCAIKYQLPLFVASGEDKIFFTQLISSREVLQLKRVVRGVICVSTKNLKECIALNLVEKDTCIILPNAVNLDEFYRMEKSIVRGRLGYAVNDFIVVFVGRFVHRKGAKRVSDAIAKLKDDSIKSIFIGSTMSDETNDEEPNCSGILFKGKLKHSDIPLYLNSADVFILPSLAEGCSNSIVEALACGLPVISSDMEFNYDILNTSNAILINPLDVEEIAKSIKYLKEDKSLCKQMSFSAIKTAQTLNYSDRVLKILEFIENKK</sequence>
<evidence type="ECO:0000313" key="4">
    <source>
        <dbReference type="Proteomes" id="UP000283341"/>
    </source>
</evidence>
<dbReference type="RefSeq" id="WP_007212850.1">
    <property type="nucleotide sequence ID" value="NZ_JADNFX010000051.1"/>
</dbReference>
<dbReference type="GO" id="GO:0016757">
    <property type="term" value="F:glycosyltransferase activity"/>
    <property type="evidence" value="ECO:0007669"/>
    <property type="project" value="InterPro"/>
</dbReference>
<dbReference type="Proteomes" id="UP000283341">
    <property type="component" value="Unassembled WGS sequence"/>
</dbReference>
<name>A0A412IH44_9BACE</name>
<accession>A0A412IH44</accession>
<dbReference type="Pfam" id="PF00534">
    <property type="entry name" value="Glycos_transf_1"/>
    <property type="match status" value="1"/>
</dbReference>
<evidence type="ECO:0000313" key="3">
    <source>
        <dbReference type="EMBL" id="RGS36448.1"/>
    </source>
</evidence>
<dbReference type="InterPro" id="IPR001296">
    <property type="entry name" value="Glyco_trans_1"/>
</dbReference>
<dbReference type="GO" id="GO:0009103">
    <property type="term" value="P:lipopolysaccharide biosynthetic process"/>
    <property type="evidence" value="ECO:0007669"/>
    <property type="project" value="TreeGrafter"/>
</dbReference>
<dbReference type="Gene3D" id="3.40.50.2000">
    <property type="entry name" value="Glycogen Phosphorylase B"/>
    <property type="match status" value="2"/>
</dbReference>
<dbReference type="AlphaFoldDB" id="A0A412IH44"/>
<dbReference type="CDD" id="cd03801">
    <property type="entry name" value="GT4_PimA-like"/>
    <property type="match status" value="1"/>
</dbReference>
<dbReference type="EMBL" id="QRVJ01000009">
    <property type="protein sequence ID" value="RGS36448.1"/>
    <property type="molecule type" value="Genomic_DNA"/>
</dbReference>